<name>A0A918MSY7_9ACTN</name>
<reference evidence="2" key="1">
    <citation type="journal article" date="2014" name="Int. J. Syst. Evol. Microbiol.">
        <title>Complete genome sequence of Corynebacterium casei LMG S-19264T (=DSM 44701T), isolated from a smear-ripened cheese.</title>
        <authorList>
            <consortium name="US DOE Joint Genome Institute (JGI-PGF)"/>
            <person name="Walter F."/>
            <person name="Albersmeier A."/>
            <person name="Kalinowski J."/>
            <person name="Ruckert C."/>
        </authorList>
    </citation>
    <scope>NUCLEOTIDE SEQUENCE</scope>
    <source>
        <strain evidence="2">JCM 4490</strain>
    </source>
</reference>
<feature type="region of interest" description="Disordered" evidence="1">
    <location>
        <begin position="51"/>
        <end position="71"/>
    </location>
</feature>
<evidence type="ECO:0000313" key="2">
    <source>
        <dbReference type="EMBL" id="GGW58203.1"/>
    </source>
</evidence>
<reference evidence="2" key="2">
    <citation type="submission" date="2020-09" db="EMBL/GenBank/DDBJ databases">
        <authorList>
            <person name="Sun Q."/>
            <person name="Ohkuma M."/>
        </authorList>
    </citation>
    <scope>NUCLEOTIDE SEQUENCE</scope>
    <source>
        <strain evidence="2">JCM 4490</strain>
    </source>
</reference>
<protein>
    <submittedName>
        <fullName evidence="2">Uncharacterized protein</fullName>
    </submittedName>
</protein>
<dbReference type="AlphaFoldDB" id="A0A918MSY7"/>
<organism evidence="2 3">
    <name type="scientific">Streptomyces lucensis JCM 4490</name>
    <dbReference type="NCBI Taxonomy" id="1306176"/>
    <lineage>
        <taxon>Bacteria</taxon>
        <taxon>Bacillati</taxon>
        <taxon>Actinomycetota</taxon>
        <taxon>Actinomycetes</taxon>
        <taxon>Kitasatosporales</taxon>
        <taxon>Streptomycetaceae</taxon>
        <taxon>Streptomyces</taxon>
    </lineage>
</organism>
<accession>A0A918MSY7</accession>
<comment type="caution">
    <text evidence="2">The sequence shown here is derived from an EMBL/GenBank/DDBJ whole genome shotgun (WGS) entry which is preliminary data.</text>
</comment>
<sequence>MAGPGARAPLTLPGHPDAFEDWDQLRCVSPLARSDEECKGLAPALTGEMDLAGQSAPGPSESLVGAVLPGR</sequence>
<dbReference type="EMBL" id="BMUE01000008">
    <property type="protein sequence ID" value="GGW58203.1"/>
    <property type="molecule type" value="Genomic_DNA"/>
</dbReference>
<gene>
    <name evidence="2" type="ORF">GCM10010503_39040</name>
</gene>
<evidence type="ECO:0000313" key="3">
    <source>
        <dbReference type="Proteomes" id="UP000620224"/>
    </source>
</evidence>
<evidence type="ECO:0000256" key="1">
    <source>
        <dbReference type="SAM" id="MobiDB-lite"/>
    </source>
</evidence>
<dbReference type="Proteomes" id="UP000620224">
    <property type="component" value="Unassembled WGS sequence"/>
</dbReference>
<proteinExistence type="predicted"/>
<keyword evidence="3" id="KW-1185">Reference proteome</keyword>